<dbReference type="EMBL" id="NDXW01000001">
    <property type="protein sequence ID" value="RDH42467.1"/>
    <property type="molecule type" value="Genomic_DNA"/>
</dbReference>
<feature type="transmembrane region" description="Helical" evidence="5">
    <location>
        <begin position="98"/>
        <end position="114"/>
    </location>
</feature>
<gene>
    <name evidence="7" type="ORF">B9G39_02855</name>
</gene>
<protein>
    <submittedName>
        <fullName evidence="7">O-antigen ligase domain-containing protein</fullName>
    </submittedName>
</protein>
<feature type="domain" description="O-antigen ligase-related" evidence="6">
    <location>
        <begin position="195"/>
        <end position="322"/>
    </location>
</feature>
<dbReference type="Proteomes" id="UP000257039">
    <property type="component" value="Unassembled WGS sequence"/>
</dbReference>
<evidence type="ECO:0000256" key="4">
    <source>
        <dbReference type="ARBA" id="ARBA00023136"/>
    </source>
</evidence>
<keyword evidence="2 5" id="KW-0812">Transmembrane</keyword>
<feature type="transmembrane region" description="Helical" evidence="5">
    <location>
        <begin position="369"/>
        <end position="387"/>
    </location>
</feature>
<feature type="transmembrane region" description="Helical" evidence="5">
    <location>
        <begin position="162"/>
        <end position="182"/>
    </location>
</feature>
<dbReference type="PANTHER" id="PTHR37422:SF13">
    <property type="entry name" value="LIPOPOLYSACCHARIDE BIOSYNTHESIS PROTEIN PA4999-RELATED"/>
    <property type="match status" value="1"/>
</dbReference>
<sequence>MNTDLTCSYVRNFFIVLLCLGFLVFFAGIQVVPDKSKWHTQLYLFEFLPSLILFCISASNAKLYIKSIYVKMLLILFGVLLLGGVVNQIDGLFKEFKQLLLVLLFAFSVFHLIDKFGYEKVFLPIIVVTSLLALMGVTQFILKNESLSMVRFIGNGVLSNPLLSSHYFGSLCVLALGTLFCSSNKKVKYLLLGCVIIFLFCTLLTKSRTTMVGLLGVVGVYIYLIIRNKKSVYFKWIALITTIFLLFVAVFSDDLVSRGVSLRPEIWKGSINLILEKPWLGVGGNADFSVFVQKVGRSFYDPHNIHLAFAYHYGFVGLFFWLSLLALLSISCLRTKDPLMNYVALPLLIYGAIAGLTEGGNIVGRPKEVWFLTWFPISIAIGLLVVAGKNNKKLVNQNG</sequence>
<evidence type="ECO:0000259" key="6">
    <source>
        <dbReference type="Pfam" id="PF04932"/>
    </source>
</evidence>
<dbReference type="InterPro" id="IPR007016">
    <property type="entry name" value="O-antigen_ligase-rel_domated"/>
</dbReference>
<accession>A0A4P9VJP9</accession>
<feature type="transmembrane region" description="Helical" evidence="5">
    <location>
        <begin position="211"/>
        <end position="226"/>
    </location>
</feature>
<evidence type="ECO:0000256" key="5">
    <source>
        <dbReference type="SAM" id="Phobius"/>
    </source>
</evidence>
<evidence type="ECO:0000256" key="3">
    <source>
        <dbReference type="ARBA" id="ARBA00022989"/>
    </source>
</evidence>
<comment type="subcellular location">
    <subcellularLocation>
        <location evidence="1">Membrane</location>
        <topology evidence="1">Multi-pass membrane protein</topology>
    </subcellularLocation>
</comment>
<feature type="transmembrane region" description="Helical" evidence="5">
    <location>
        <begin position="12"/>
        <end position="32"/>
    </location>
</feature>
<comment type="caution">
    <text evidence="7">The sequence shown here is derived from an EMBL/GenBank/DDBJ whole genome shotgun (WGS) entry which is preliminary data.</text>
</comment>
<dbReference type="InterPro" id="IPR051533">
    <property type="entry name" value="WaaL-like"/>
</dbReference>
<dbReference type="PANTHER" id="PTHR37422">
    <property type="entry name" value="TEICHURONIC ACID BIOSYNTHESIS PROTEIN TUAE"/>
    <property type="match status" value="1"/>
</dbReference>
<feature type="transmembrane region" description="Helical" evidence="5">
    <location>
        <begin position="68"/>
        <end position="86"/>
    </location>
</feature>
<proteinExistence type="predicted"/>
<feature type="transmembrane region" description="Helical" evidence="5">
    <location>
        <begin position="38"/>
        <end position="56"/>
    </location>
</feature>
<feature type="transmembrane region" description="Helical" evidence="5">
    <location>
        <begin position="339"/>
        <end position="357"/>
    </location>
</feature>
<keyword evidence="4 5" id="KW-0472">Membrane</keyword>
<keyword evidence="8" id="KW-1185">Reference proteome</keyword>
<dbReference type="AlphaFoldDB" id="A0A4P9VJP9"/>
<dbReference type="GO" id="GO:0016020">
    <property type="term" value="C:membrane"/>
    <property type="evidence" value="ECO:0007669"/>
    <property type="project" value="UniProtKB-SubCell"/>
</dbReference>
<evidence type="ECO:0000313" key="8">
    <source>
        <dbReference type="Proteomes" id="UP000257039"/>
    </source>
</evidence>
<evidence type="ECO:0000256" key="1">
    <source>
        <dbReference type="ARBA" id="ARBA00004141"/>
    </source>
</evidence>
<evidence type="ECO:0000313" key="7">
    <source>
        <dbReference type="EMBL" id="RDH42467.1"/>
    </source>
</evidence>
<keyword evidence="3 5" id="KW-1133">Transmembrane helix</keyword>
<reference evidence="7 8" key="1">
    <citation type="submission" date="2017-04" db="EMBL/GenBank/DDBJ databases">
        <title>Draft genome sequence of Zooshikella ganghwensis VG4 isolated from Red Sea sediments.</title>
        <authorList>
            <person name="Rehman Z."/>
            <person name="Alam I."/>
            <person name="Kamau A."/>
            <person name="Bajic V."/>
            <person name="Leiknes T."/>
        </authorList>
    </citation>
    <scope>NUCLEOTIDE SEQUENCE [LARGE SCALE GENOMIC DNA]</scope>
    <source>
        <strain evidence="7 8">VG4</strain>
    </source>
</reference>
<feature type="transmembrane region" description="Helical" evidence="5">
    <location>
        <begin position="189"/>
        <end position="205"/>
    </location>
</feature>
<evidence type="ECO:0000256" key="2">
    <source>
        <dbReference type="ARBA" id="ARBA00022692"/>
    </source>
</evidence>
<dbReference type="Pfam" id="PF04932">
    <property type="entry name" value="Wzy_C"/>
    <property type="match status" value="1"/>
</dbReference>
<name>A0A4P9VJP9_9GAMM</name>
<feature type="transmembrane region" description="Helical" evidence="5">
    <location>
        <begin position="121"/>
        <end position="142"/>
    </location>
</feature>
<dbReference type="RefSeq" id="WP_094785968.1">
    <property type="nucleotide sequence ID" value="NZ_NDXW01000001.1"/>
</dbReference>
<dbReference type="GO" id="GO:0016874">
    <property type="term" value="F:ligase activity"/>
    <property type="evidence" value="ECO:0007669"/>
    <property type="project" value="UniProtKB-KW"/>
</dbReference>
<organism evidence="7 8">
    <name type="scientific">Zooshikella ganghwensis</name>
    <dbReference type="NCBI Taxonomy" id="202772"/>
    <lineage>
        <taxon>Bacteria</taxon>
        <taxon>Pseudomonadati</taxon>
        <taxon>Pseudomonadota</taxon>
        <taxon>Gammaproteobacteria</taxon>
        <taxon>Oceanospirillales</taxon>
        <taxon>Zooshikellaceae</taxon>
        <taxon>Zooshikella</taxon>
    </lineage>
</organism>
<feature type="transmembrane region" description="Helical" evidence="5">
    <location>
        <begin position="310"/>
        <end position="332"/>
    </location>
</feature>
<keyword evidence="7" id="KW-0436">Ligase</keyword>
<feature type="transmembrane region" description="Helical" evidence="5">
    <location>
        <begin position="233"/>
        <end position="252"/>
    </location>
</feature>